<gene>
    <name evidence="2" type="ORF">A2Z67_03865</name>
</gene>
<dbReference type="InterPro" id="IPR029052">
    <property type="entry name" value="Metallo-depent_PP-like"/>
</dbReference>
<dbReference type="SUPFAM" id="SSF56300">
    <property type="entry name" value="Metallo-dependent phosphatases"/>
    <property type="match status" value="1"/>
</dbReference>
<feature type="domain" description="Calcineurin-like phosphoesterase" evidence="1">
    <location>
        <begin position="1"/>
        <end position="204"/>
    </location>
</feature>
<dbReference type="PANTHER" id="PTHR30337:SF0">
    <property type="entry name" value="NUCLEASE SBCCD SUBUNIT D"/>
    <property type="match status" value="1"/>
</dbReference>
<name>A0A1F7X1H0_9BACT</name>
<dbReference type="Pfam" id="PF00149">
    <property type="entry name" value="Metallophos"/>
    <property type="match status" value="1"/>
</dbReference>
<feature type="non-terminal residue" evidence="2">
    <location>
        <position position="353"/>
    </location>
</feature>
<dbReference type="InterPro" id="IPR050535">
    <property type="entry name" value="DNA_Repair-Maintenance_Comp"/>
</dbReference>
<dbReference type="Gene3D" id="3.60.21.10">
    <property type="match status" value="1"/>
</dbReference>
<dbReference type="AlphaFoldDB" id="A0A1F7X1H0"/>
<comment type="caution">
    <text evidence="2">The sequence shown here is derived from an EMBL/GenBank/DDBJ whole genome shotgun (WGS) entry which is preliminary data.</text>
</comment>
<dbReference type="GO" id="GO:0016787">
    <property type="term" value="F:hydrolase activity"/>
    <property type="evidence" value="ECO:0007669"/>
    <property type="project" value="InterPro"/>
</dbReference>
<protein>
    <recommendedName>
        <fullName evidence="1">Calcineurin-like phosphoesterase domain-containing protein</fullName>
    </recommendedName>
</protein>
<dbReference type="InterPro" id="IPR004843">
    <property type="entry name" value="Calcineurin-like_PHP"/>
</dbReference>
<evidence type="ECO:0000313" key="2">
    <source>
        <dbReference type="EMBL" id="OGM08145.1"/>
    </source>
</evidence>
<reference evidence="2 3" key="1">
    <citation type="journal article" date="2016" name="Nat. Commun.">
        <title>Thousands of microbial genomes shed light on interconnected biogeochemical processes in an aquifer system.</title>
        <authorList>
            <person name="Anantharaman K."/>
            <person name="Brown C.T."/>
            <person name="Hug L.A."/>
            <person name="Sharon I."/>
            <person name="Castelle C.J."/>
            <person name="Probst A.J."/>
            <person name="Thomas B.C."/>
            <person name="Singh A."/>
            <person name="Wilkins M.J."/>
            <person name="Karaoz U."/>
            <person name="Brodie E.L."/>
            <person name="Williams K.H."/>
            <person name="Hubbard S.S."/>
            <person name="Banfield J.F."/>
        </authorList>
    </citation>
    <scope>NUCLEOTIDE SEQUENCE [LARGE SCALE GENOMIC DNA]</scope>
</reference>
<dbReference type="EMBL" id="MGFQ01000056">
    <property type="protein sequence ID" value="OGM08145.1"/>
    <property type="molecule type" value="Genomic_DNA"/>
</dbReference>
<evidence type="ECO:0000313" key="3">
    <source>
        <dbReference type="Proteomes" id="UP000176939"/>
    </source>
</evidence>
<accession>A0A1F7X1H0</accession>
<dbReference type="Proteomes" id="UP000176939">
    <property type="component" value="Unassembled WGS sequence"/>
</dbReference>
<dbReference type="PANTHER" id="PTHR30337">
    <property type="entry name" value="COMPONENT OF ATP-DEPENDENT DSDNA EXONUCLEASE"/>
    <property type="match status" value="1"/>
</dbReference>
<organism evidence="2 3">
    <name type="scientific">Candidatus Woesebacteria bacterium RBG_13_36_22</name>
    <dbReference type="NCBI Taxonomy" id="1802478"/>
    <lineage>
        <taxon>Bacteria</taxon>
        <taxon>Candidatus Woeseibacteriota</taxon>
    </lineage>
</organism>
<evidence type="ECO:0000259" key="1">
    <source>
        <dbReference type="Pfam" id="PF00149"/>
    </source>
</evidence>
<proteinExistence type="predicted"/>
<sequence>MKLVICSDLQFNNWQEFSKILPNGKNSRFQDQLNVLDEIFEVSIALSKDDDVILVHTGDLFESMTEKIDKAVFLDVFNKFSEFSKEGVATILLLGNHDFIDKTETRNIIEPFKEIKTLLVVDKPMVQVVNGVGLNFVPYTRQDFISKVGSLANTSLKPTYLFTHQGINGALTGPRDIPMKEDYNPKDFRPDVFDIVFNGHFHKPQNFGNLQIVGSGLQKDFGERNDEKGYWILDTGKDPKHPIYVKTNGPRFYKIEISKEEEIYLPKTFRPCDFLWVVSQGIGSDRVAEILGKNKDTNLTNIRIEVVSERVVKTRTEISISMPAKEQIKKYVDYCDTGDLDKDKLLELAMNKY</sequence>